<keyword evidence="3" id="KW-1185">Reference proteome</keyword>
<feature type="compositionally biased region" description="Basic and acidic residues" evidence="1">
    <location>
        <begin position="1"/>
        <end position="15"/>
    </location>
</feature>
<accession>A0ABP7H5C9</accession>
<feature type="region of interest" description="Disordered" evidence="1">
    <location>
        <begin position="1"/>
        <end position="28"/>
    </location>
</feature>
<proteinExistence type="predicted"/>
<evidence type="ECO:0000256" key="1">
    <source>
        <dbReference type="SAM" id="MobiDB-lite"/>
    </source>
</evidence>
<name>A0ABP7H5C9_9ACTN</name>
<protein>
    <submittedName>
        <fullName evidence="2">Uncharacterized protein</fullName>
    </submittedName>
</protein>
<organism evidence="2 3">
    <name type="scientific">Streptomyces coacervatus</name>
    <dbReference type="NCBI Taxonomy" id="647381"/>
    <lineage>
        <taxon>Bacteria</taxon>
        <taxon>Bacillati</taxon>
        <taxon>Actinomycetota</taxon>
        <taxon>Actinomycetes</taxon>
        <taxon>Kitasatosporales</taxon>
        <taxon>Streptomycetaceae</taxon>
        <taxon>Streptomyces</taxon>
    </lineage>
</organism>
<evidence type="ECO:0000313" key="3">
    <source>
        <dbReference type="Proteomes" id="UP001501009"/>
    </source>
</evidence>
<comment type="caution">
    <text evidence="2">The sequence shown here is derived from an EMBL/GenBank/DDBJ whole genome shotgun (WGS) entry which is preliminary data.</text>
</comment>
<dbReference type="EMBL" id="BAABDE010000008">
    <property type="protein sequence ID" value="GAA3784808.1"/>
    <property type="molecule type" value="Genomic_DNA"/>
</dbReference>
<reference evidence="3" key="1">
    <citation type="journal article" date="2019" name="Int. J. Syst. Evol. Microbiol.">
        <title>The Global Catalogue of Microorganisms (GCM) 10K type strain sequencing project: providing services to taxonomists for standard genome sequencing and annotation.</title>
        <authorList>
            <consortium name="The Broad Institute Genomics Platform"/>
            <consortium name="The Broad Institute Genome Sequencing Center for Infectious Disease"/>
            <person name="Wu L."/>
            <person name="Ma J."/>
        </authorList>
    </citation>
    <scope>NUCLEOTIDE SEQUENCE [LARGE SCALE GENOMIC DNA]</scope>
    <source>
        <strain evidence="3">JCM 17138</strain>
    </source>
</reference>
<dbReference type="Proteomes" id="UP001501009">
    <property type="component" value="Unassembled WGS sequence"/>
</dbReference>
<evidence type="ECO:0000313" key="2">
    <source>
        <dbReference type="EMBL" id="GAA3784808.1"/>
    </source>
</evidence>
<gene>
    <name evidence="2" type="ORF">GCM10022403_019410</name>
</gene>
<sequence>MSISLEDSRAERGLSAEDSSNKPGVVIKSDRSEVGLTVEYCAAEVGFTAEDGRGEAYVTIEIYVTEVDLTEDRATVTRSHQLVHDACEERLAKCDTS</sequence>